<evidence type="ECO:0000256" key="1">
    <source>
        <dbReference type="ARBA" id="ARBA00022763"/>
    </source>
</evidence>
<proteinExistence type="predicted"/>
<dbReference type="Gene3D" id="2.40.50.140">
    <property type="entry name" value="Nucleic acid-binding proteins"/>
    <property type="match status" value="1"/>
</dbReference>
<dbReference type="PANTHER" id="PTHR33991">
    <property type="entry name" value="DNA REPAIR PROTEIN RECO"/>
    <property type="match status" value="1"/>
</dbReference>
<evidence type="ECO:0000259" key="4">
    <source>
        <dbReference type="Pfam" id="PF11967"/>
    </source>
</evidence>
<sequence length="179" mass="20220">MRASFSDTGIIVRSVDSGEADKFVSIITQNHGLQDFIARGARRLTSKKAPHLDLFNLVKFQSGRGEHPHFLDQVESTSYFPEIKKDFAKVGLCLTIVEILTNTLPIEVEDREIFLSLKSFLEAVEKSDSPKENNRLGRKFGLFLLRHLGYPLPKLPQSAKLTTYFESIMSKKLIGPLIK</sequence>
<keyword evidence="1" id="KW-0227">DNA damage</keyword>
<organism evidence="5 6">
    <name type="scientific">Candidatus Collierbacteria bacterium GW2011_GWA2_42_17</name>
    <dbReference type="NCBI Taxonomy" id="1618378"/>
    <lineage>
        <taxon>Bacteria</taxon>
        <taxon>Candidatus Collieribacteriota</taxon>
    </lineage>
</organism>
<keyword evidence="2" id="KW-0233">DNA recombination</keyword>
<dbReference type="NCBIfam" id="TIGR00613">
    <property type="entry name" value="reco"/>
    <property type="match status" value="1"/>
</dbReference>
<dbReference type="Proteomes" id="UP000033854">
    <property type="component" value="Unassembled WGS sequence"/>
</dbReference>
<keyword evidence="3" id="KW-0234">DNA repair</keyword>
<dbReference type="AlphaFoldDB" id="A0A0G0Z1T5"/>
<dbReference type="GO" id="GO:0006302">
    <property type="term" value="P:double-strand break repair"/>
    <property type="evidence" value="ECO:0007669"/>
    <property type="project" value="TreeGrafter"/>
</dbReference>
<dbReference type="SUPFAM" id="SSF50249">
    <property type="entry name" value="Nucleic acid-binding proteins"/>
    <property type="match status" value="1"/>
</dbReference>
<name>A0A0G0Z1T5_9BACT</name>
<reference evidence="5 6" key="1">
    <citation type="journal article" date="2015" name="Nature">
        <title>rRNA introns, odd ribosomes, and small enigmatic genomes across a large radiation of phyla.</title>
        <authorList>
            <person name="Brown C.T."/>
            <person name="Hug L.A."/>
            <person name="Thomas B.C."/>
            <person name="Sharon I."/>
            <person name="Castelle C.J."/>
            <person name="Singh A."/>
            <person name="Wilkins M.J."/>
            <person name="Williams K.H."/>
            <person name="Banfield J.F."/>
        </authorList>
    </citation>
    <scope>NUCLEOTIDE SEQUENCE [LARGE SCALE GENOMIC DNA]</scope>
</reference>
<dbReference type="PANTHER" id="PTHR33991:SF1">
    <property type="entry name" value="DNA REPAIR PROTEIN RECO"/>
    <property type="match status" value="1"/>
</dbReference>
<accession>A0A0G0Z1T5</accession>
<evidence type="ECO:0000313" key="6">
    <source>
        <dbReference type="Proteomes" id="UP000033854"/>
    </source>
</evidence>
<evidence type="ECO:0000256" key="2">
    <source>
        <dbReference type="ARBA" id="ARBA00023172"/>
    </source>
</evidence>
<dbReference type="GO" id="GO:0006310">
    <property type="term" value="P:DNA recombination"/>
    <property type="evidence" value="ECO:0007669"/>
    <property type="project" value="UniProtKB-KW"/>
</dbReference>
<dbReference type="EMBL" id="LCDA01000006">
    <property type="protein sequence ID" value="KKS42732.1"/>
    <property type="molecule type" value="Genomic_DNA"/>
</dbReference>
<dbReference type="InterPro" id="IPR012340">
    <property type="entry name" value="NA-bd_OB-fold"/>
</dbReference>
<gene>
    <name evidence="5" type="ORF">UV06_C0006G0002</name>
</gene>
<comment type="caution">
    <text evidence="5">The sequence shown here is derived from an EMBL/GenBank/DDBJ whole genome shotgun (WGS) entry which is preliminary data.</text>
</comment>
<evidence type="ECO:0000256" key="3">
    <source>
        <dbReference type="ARBA" id="ARBA00023204"/>
    </source>
</evidence>
<dbReference type="InterPro" id="IPR003717">
    <property type="entry name" value="RecO"/>
</dbReference>
<feature type="domain" description="DNA replication/recombination mediator RecO N-terminal" evidence="4">
    <location>
        <begin position="1"/>
        <end position="80"/>
    </location>
</feature>
<dbReference type="InterPro" id="IPR022572">
    <property type="entry name" value="DNA_rep/recomb_RecO_N"/>
</dbReference>
<dbReference type="Pfam" id="PF11967">
    <property type="entry name" value="RecO_N"/>
    <property type="match status" value="1"/>
</dbReference>
<dbReference type="GO" id="GO:0043590">
    <property type="term" value="C:bacterial nucleoid"/>
    <property type="evidence" value="ECO:0007669"/>
    <property type="project" value="TreeGrafter"/>
</dbReference>
<evidence type="ECO:0000313" key="5">
    <source>
        <dbReference type="EMBL" id="KKS42732.1"/>
    </source>
</evidence>
<protein>
    <submittedName>
        <fullName evidence="5">Repair protein RecO protein</fullName>
    </submittedName>
</protein>